<keyword evidence="2" id="KW-1133">Transmembrane helix</keyword>
<reference evidence="3 4" key="1">
    <citation type="journal article" date="2012" name="BMC Genomics">
        <title>Tools to kill: Genome of one of the most destructive plant pathogenic fungi Macrophomina phaseolina.</title>
        <authorList>
            <person name="Islam M.S."/>
            <person name="Haque M.S."/>
            <person name="Islam M.M."/>
            <person name="Emdad E.M."/>
            <person name="Halim A."/>
            <person name="Hossen Q.M.M."/>
            <person name="Hossain M.Z."/>
            <person name="Ahmed B."/>
            <person name="Rahim S."/>
            <person name="Rahman M.S."/>
            <person name="Alam M.M."/>
            <person name="Hou S."/>
            <person name="Wan X."/>
            <person name="Saito J.A."/>
            <person name="Alam M."/>
        </authorList>
    </citation>
    <scope>NUCLEOTIDE SEQUENCE [LARGE SCALE GENOMIC DNA]</scope>
    <source>
        <strain evidence="3 4">MS6</strain>
    </source>
</reference>
<dbReference type="EMBL" id="AHHD01000157">
    <property type="protein sequence ID" value="EKG19676.1"/>
    <property type="molecule type" value="Genomic_DNA"/>
</dbReference>
<protein>
    <submittedName>
        <fullName evidence="3">Uncharacterized protein</fullName>
    </submittedName>
</protein>
<organism evidence="3 4">
    <name type="scientific">Macrophomina phaseolina (strain MS6)</name>
    <name type="common">Charcoal rot fungus</name>
    <dbReference type="NCBI Taxonomy" id="1126212"/>
    <lineage>
        <taxon>Eukaryota</taxon>
        <taxon>Fungi</taxon>
        <taxon>Dikarya</taxon>
        <taxon>Ascomycota</taxon>
        <taxon>Pezizomycotina</taxon>
        <taxon>Dothideomycetes</taxon>
        <taxon>Dothideomycetes incertae sedis</taxon>
        <taxon>Botryosphaeriales</taxon>
        <taxon>Botryosphaeriaceae</taxon>
        <taxon>Macrophomina</taxon>
    </lineage>
</organism>
<feature type="transmembrane region" description="Helical" evidence="2">
    <location>
        <begin position="192"/>
        <end position="208"/>
    </location>
</feature>
<keyword evidence="2" id="KW-0812">Transmembrane</keyword>
<feature type="compositionally biased region" description="Polar residues" evidence="1">
    <location>
        <begin position="222"/>
        <end position="234"/>
    </location>
</feature>
<comment type="caution">
    <text evidence="3">The sequence shown here is derived from an EMBL/GenBank/DDBJ whole genome shotgun (WGS) entry which is preliminary data.</text>
</comment>
<proteinExistence type="predicted"/>
<evidence type="ECO:0000313" key="3">
    <source>
        <dbReference type="EMBL" id="EKG19676.1"/>
    </source>
</evidence>
<feature type="transmembrane region" description="Helical" evidence="2">
    <location>
        <begin position="160"/>
        <end position="180"/>
    </location>
</feature>
<evidence type="ECO:0000256" key="1">
    <source>
        <dbReference type="SAM" id="MobiDB-lite"/>
    </source>
</evidence>
<dbReference type="AlphaFoldDB" id="K2RB03"/>
<feature type="region of interest" description="Disordered" evidence="1">
    <location>
        <begin position="1"/>
        <end position="23"/>
    </location>
</feature>
<evidence type="ECO:0000313" key="4">
    <source>
        <dbReference type="Proteomes" id="UP000007129"/>
    </source>
</evidence>
<feature type="region of interest" description="Disordered" evidence="1">
    <location>
        <begin position="218"/>
        <end position="267"/>
    </location>
</feature>
<dbReference type="Proteomes" id="UP000007129">
    <property type="component" value="Unassembled WGS sequence"/>
</dbReference>
<dbReference type="InParanoid" id="K2RB03"/>
<dbReference type="HOGENOM" id="CLU_1001416_0_0_1"/>
<keyword evidence="2" id="KW-0472">Membrane</keyword>
<accession>K2RB03</accession>
<evidence type="ECO:0000256" key="2">
    <source>
        <dbReference type="SAM" id="Phobius"/>
    </source>
</evidence>
<name>K2RB03_MACPH</name>
<gene>
    <name evidence="3" type="ORF">MPH_03057</name>
</gene>
<dbReference type="VEuPathDB" id="FungiDB:MPH_03057"/>
<sequence>MNPGHRLGTRSTFARTSLPRGHPRSWPVRCIHPSSRTRDWPVELRCTERWFSERYYGMCGVSIETVERCVEIPKTVLRSHNACHPDNTLSRPVSNSASSSAGRASEVILAIWRNKALIHWPTKLRVSVYKIQRGTKRLAEQRKKYNRPLYNWLRAPFQDYALAAIGFSMIILVVTSHQLLQSVFCHCRQRRVIRNFAPLMVVLLSFYIRKEKKTKKKIYRDITSTRQTRKSNPQYGPRRPDPPDCTPRPTRHPPPAAGRPGSCRRRREWERMALLRRR</sequence>